<dbReference type="CDD" id="cd19499">
    <property type="entry name" value="RecA-like_ClpB_Hsp104-like"/>
    <property type="match status" value="1"/>
</dbReference>
<dbReference type="InterPro" id="IPR019489">
    <property type="entry name" value="Clp_ATPase_C"/>
</dbReference>
<dbReference type="CDD" id="cd00009">
    <property type="entry name" value="AAA"/>
    <property type="match status" value="1"/>
</dbReference>
<evidence type="ECO:0000256" key="1">
    <source>
        <dbReference type="ARBA" id="ARBA00008675"/>
    </source>
</evidence>
<evidence type="ECO:0000313" key="14">
    <source>
        <dbReference type="Proteomes" id="UP000075604"/>
    </source>
</evidence>
<comment type="similarity">
    <text evidence="1 10">Belongs to the ClpA/ClpB family.</text>
</comment>
<evidence type="ECO:0000256" key="10">
    <source>
        <dbReference type="RuleBase" id="RU004432"/>
    </source>
</evidence>
<feature type="domain" description="Clp R" evidence="12">
    <location>
        <begin position="3"/>
        <end position="145"/>
    </location>
</feature>
<dbReference type="Gene3D" id="3.40.50.300">
    <property type="entry name" value="P-loop containing nucleotide triphosphate hydrolases"/>
    <property type="match status" value="3"/>
</dbReference>
<keyword evidence="7 10" id="KW-0143">Chaperone</keyword>
<dbReference type="FunFam" id="3.40.50.300:FF:000120">
    <property type="entry name" value="ATP-dependent chaperone ClpB"/>
    <property type="match status" value="1"/>
</dbReference>
<dbReference type="Pfam" id="PF02861">
    <property type="entry name" value="Clp_N"/>
    <property type="match status" value="1"/>
</dbReference>
<feature type="coiled-coil region" evidence="11">
    <location>
        <begin position="411"/>
        <end position="525"/>
    </location>
</feature>
<keyword evidence="11" id="KW-0963">Cytoplasm</keyword>
<protein>
    <recommendedName>
        <fullName evidence="2 11">Chaperone protein ClpB</fullName>
    </recommendedName>
</protein>
<keyword evidence="11" id="KW-0346">Stress response</keyword>
<organism evidence="13 14">
    <name type="scientific">Sorangium cellulosum</name>
    <name type="common">Polyangium cellulosum</name>
    <dbReference type="NCBI Taxonomy" id="56"/>
    <lineage>
        <taxon>Bacteria</taxon>
        <taxon>Pseudomonadati</taxon>
        <taxon>Myxococcota</taxon>
        <taxon>Polyangia</taxon>
        <taxon>Polyangiales</taxon>
        <taxon>Polyangiaceae</taxon>
        <taxon>Sorangium</taxon>
    </lineage>
</organism>
<dbReference type="EMBL" id="JELX01001634">
    <property type="protein sequence ID" value="KYF58296.1"/>
    <property type="molecule type" value="Genomic_DNA"/>
</dbReference>
<dbReference type="SMART" id="SM01086">
    <property type="entry name" value="ClpB_D2-small"/>
    <property type="match status" value="1"/>
</dbReference>
<dbReference type="Proteomes" id="UP000075604">
    <property type="component" value="Unassembled WGS sequence"/>
</dbReference>
<evidence type="ECO:0000256" key="6">
    <source>
        <dbReference type="ARBA" id="ARBA00023054"/>
    </source>
</evidence>
<dbReference type="PANTHER" id="PTHR11638:SF18">
    <property type="entry name" value="HEAT SHOCK PROTEIN 104"/>
    <property type="match status" value="1"/>
</dbReference>
<dbReference type="InterPro" id="IPR027417">
    <property type="entry name" value="P-loop_NTPase"/>
</dbReference>
<dbReference type="Pfam" id="PF10431">
    <property type="entry name" value="ClpB_D2-small"/>
    <property type="match status" value="1"/>
</dbReference>
<name>A0A150PS41_SORCE</name>
<dbReference type="FunFam" id="3.40.50.300:FF:000025">
    <property type="entry name" value="ATP-dependent Clp protease subunit"/>
    <property type="match status" value="1"/>
</dbReference>
<dbReference type="Gene3D" id="1.10.8.60">
    <property type="match status" value="1"/>
</dbReference>
<dbReference type="GO" id="GO:0042026">
    <property type="term" value="P:protein refolding"/>
    <property type="evidence" value="ECO:0007669"/>
    <property type="project" value="UniProtKB-UniRule"/>
</dbReference>
<dbReference type="InterPro" id="IPR004176">
    <property type="entry name" value="Clp_R_N"/>
</dbReference>
<dbReference type="Pfam" id="PF00004">
    <property type="entry name" value="AAA"/>
    <property type="match status" value="1"/>
</dbReference>
<dbReference type="SUPFAM" id="SSF81923">
    <property type="entry name" value="Double Clp-N motif"/>
    <property type="match status" value="1"/>
</dbReference>
<dbReference type="PROSITE" id="PS51903">
    <property type="entry name" value="CLP_R"/>
    <property type="match status" value="1"/>
</dbReference>
<evidence type="ECO:0000256" key="3">
    <source>
        <dbReference type="ARBA" id="ARBA00022737"/>
    </source>
</evidence>
<comment type="subunit">
    <text evidence="11">Homohexamer; The oligomerization is ATP-dependent.</text>
</comment>
<evidence type="ECO:0000313" key="13">
    <source>
        <dbReference type="EMBL" id="KYF58296.1"/>
    </source>
</evidence>
<dbReference type="PANTHER" id="PTHR11638">
    <property type="entry name" value="ATP-DEPENDENT CLP PROTEASE"/>
    <property type="match status" value="1"/>
</dbReference>
<dbReference type="FunFam" id="1.10.8.60:FF:000017">
    <property type="entry name" value="ATP-dependent chaperone ClpB"/>
    <property type="match status" value="1"/>
</dbReference>
<dbReference type="Pfam" id="PF07724">
    <property type="entry name" value="AAA_2"/>
    <property type="match status" value="1"/>
</dbReference>
<dbReference type="InterPro" id="IPR003593">
    <property type="entry name" value="AAA+_ATPase"/>
</dbReference>
<evidence type="ECO:0000256" key="9">
    <source>
        <dbReference type="PROSITE-ProRule" id="PRU01251"/>
    </source>
</evidence>
<dbReference type="GO" id="GO:0016887">
    <property type="term" value="F:ATP hydrolysis activity"/>
    <property type="evidence" value="ECO:0007669"/>
    <property type="project" value="InterPro"/>
</dbReference>
<gene>
    <name evidence="11" type="primary">clpB</name>
    <name evidence="13" type="ORF">BE04_50860</name>
</gene>
<feature type="coiled-coil region" evidence="11">
    <location>
        <begin position="83"/>
        <end position="110"/>
    </location>
</feature>
<dbReference type="InterPro" id="IPR028299">
    <property type="entry name" value="ClpA/B_CS2"/>
</dbReference>
<dbReference type="InterPro" id="IPR001270">
    <property type="entry name" value="ClpA/B"/>
</dbReference>
<dbReference type="InterPro" id="IPR041546">
    <property type="entry name" value="ClpA/ClpB_AAA_lid"/>
</dbReference>
<evidence type="ECO:0000256" key="7">
    <source>
        <dbReference type="ARBA" id="ARBA00023186"/>
    </source>
</evidence>
<evidence type="ECO:0000256" key="11">
    <source>
        <dbReference type="RuleBase" id="RU362034"/>
    </source>
</evidence>
<dbReference type="PRINTS" id="PR00300">
    <property type="entry name" value="CLPPROTEASEA"/>
</dbReference>
<reference evidence="13 14" key="1">
    <citation type="submission" date="2014-02" db="EMBL/GenBank/DDBJ databases">
        <title>The small core and large imbalanced accessory genome model reveals a collaborative survival strategy of Sorangium cellulosum strains in nature.</title>
        <authorList>
            <person name="Han K."/>
            <person name="Peng R."/>
            <person name="Blom J."/>
            <person name="Li Y.-Z."/>
        </authorList>
    </citation>
    <scope>NUCLEOTIDE SEQUENCE [LARGE SCALE GENOMIC DNA]</scope>
    <source>
        <strain evidence="13 14">So0157-18</strain>
    </source>
</reference>
<comment type="subcellular location">
    <subcellularLocation>
        <location evidence="11">Cytoplasm</location>
    </subcellularLocation>
</comment>
<dbReference type="SMART" id="SM00382">
    <property type="entry name" value="AAA"/>
    <property type="match status" value="2"/>
</dbReference>
<dbReference type="InterPro" id="IPR003959">
    <property type="entry name" value="ATPase_AAA_core"/>
</dbReference>
<accession>A0A150PS41</accession>
<dbReference type="InterPro" id="IPR018368">
    <property type="entry name" value="ClpA/B_CS1"/>
</dbReference>
<comment type="subunit">
    <text evidence="8">Homohexamer. The oligomerization is ATP-dependent.</text>
</comment>
<dbReference type="AlphaFoldDB" id="A0A150PS41"/>
<evidence type="ECO:0000256" key="4">
    <source>
        <dbReference type="ARBA" id="ARBA00022741"/>
    </source>
</evidence>
<evidence type="ECO:0000259" key="12">
    <source>
        <dbReference type="PROSITE" id="PS51903"/>
    </source>
</evidence>
<keyword evidence="6 11" id="KW-0175">Coiled coil</keyword>
<proteinExistence type="inferred from homology"/>
<dbReference type="FunFam" id="3.40.50.300:FF:000010">
    <property type="entry name" value="Chaperone clpB 1, putative"/>
    <property type="match status" value="1"/>
</dbReference>
<keyword evidence="4 10" id="KW-0547">Nucleotide-binding</keyword>
<dbReference type="GO" id="GO:0005737">
    <property type="term" value="C:cytoplasm"/>
    <property type="evidence" value="ECO:0007669"/>
    <property type="project" value="UniProtKB-SubCell"/>
</dbReference>
<dbReference type="PROSITE" id="PS00870">
    <property type="entry name" value="CLPAB_1"/>
    <property type="match status" value="1"/>
</dbReference>
<sequence>MRIERMTTKAQEAIREAVDFGSRRGNPELYPEHIVRAIVGQDGGVGAPLVQKAGADPAGLLRLLDAKIDTYPRVSGGAEPNLSRRALAVLQKAEDEAKALKDEYISTEHVLLAGTKTDKEIQSIFERAGLSYDKLLASLAAVRGNQRVTDRDPEGKFQALEKYTRDLTKLARQGKIDPVIGRDEEIRRVIQVLSRRTKNNPVLIGEPGVGKTAIVEGLAHRIVAGDVPESLKDKTIAALDLAAMVAGSKFRGEFEDRLKAVLKEIEGSNGRIILFIDELHTLVGAGAAEGAMDAANMLKPALARGELRCIGATTLDEYRKRIEKDAALERRFQQVLVAQPTVEDTIAILRGLKEKYEVHHGIRIQDAALVGAAVLSNRYITERFLPDKAIDLIDEAASKIRMEIDSLPTPIDQVERDLLKLQMEEQALKRESDKASKARLDEVRREIAELQGQRDAMRAQWMREKELISELRQLKPQIEELRLEEERLKRAGDLGRAAEIHYGKIPEIEKKLESIRTTLAQVQSKQSYLKEEVTDEDIAAVVSKWTGIPVSKMLESEMQKLLRLEEELRRRVVGQEDALRAVSNAIRRSRAGLGDERRPIGSFLFLGPTGVGKTELARALAEILFDDERAMVRLDMSEYGERHAVARLIGAPPGYVGYEEGGQLTEPVRRRPYSVVLFDEIEKAHPDIWNTLLQVLDDGRLTDGQGHTVDFKNTIIILTSNLGTPAAAAIEERANLPADEKAELVRRAVIEEVRKHFRPEFLNRLDDLIVFRRLAREQMEKIVDIQLDLLRKRLDRRGLLFTISSDAKGYLIEQGWDPQYGARPLKRAIQRSIEDELAKRILGGEFKQGDTVRIDRGDGALTFTRAAPN</sequence>
<dbReference type="InterPro" id="IPR050130">
    <property type="entry name" value="ClpA_ClpB"/>
</dbReference>
<dbReference type="GO" id="GO:0034605">
    <property type="term" value="P:cellular response to heat"/>
    <property type="evidence" value="ECO:0007669"/>
    <property type="project" value="TreeGrafter"/>
</dbReference>
<evidence type="ECO:0000256" key="2">
    <source>
        <dbReference type="ARBA" id="ARBA00017574"/>
    </source>
</evidence>
<dbReference type="GO" id="GO:0005524">
    <property type="term" value="F:ATP binding"/>
    <property type="evidence" value="ECO:0007669"/>
    <property type="project" value="UniProtKB-UniRule"/>
</dbReference>
<keyword evidence="5 10" id="KW-0067">ATP-binding</keyword>
<evidence type="ECO:0000256" key="8">
    <source>
        <dbReference type="ARBA" id="ARBA00026057"/>
    </source>
</evidence>
<evidence type="ECO:0000256" key="5">
    <source>
        <dbReference type="ARBA" id="ARBA00022840"/>
    </source>
</evidence>
<comment type="function">
    <text evidence="11">Part of a stress-induced multi-chaperone system, it is involved in the recovery of the cell from heat-induced damage, in cooperation with DnaK, DnaJ and GrpE.</text>
</comment>
<dbReference type="InterPro" id="IPR036628">
    <property type="entry name" value="Clp_N_dom_sf"/>
</dbReference>
<comment type="caution">
    <text evidence="13">The sequence shown here is derived from an EMBL/GenBank/DDBJ whole genome shotgun (WGS) entry which is preliminary data.</text>
</comment>
<dbReference type="PROSITE" id="PS00871">
    <property type="entry name" value="CLPAB_2"/>
    <property type="match status" value="1"/>
</dbReference>
<dbReference type="InterPro" id="IPR017730">
    <property type="entry name" value="Chaperonin_ClpB"/>
</dbReference>
<dbReference type="Gene3D" id="1.10.1780.10">
    <property type="entry name" value="Clp, N-terminal domain"/>
    <property type="match status" value="1"/>
</dbReference>
<dbReference type="Pfam" id="PF17871">
    <property type="entry name" value="AAA_lid_9"/>
    <property type="match status" value="1"/>
</dbReference>
<dbReference type="SUPFAM" id="SSF52540">
    <property type="entry name" value="P-loop containing nucleoside triphosphate hydrolases"/>
    <property type="match status" value="2"/>
</dbReference>
<keyword evidence="3 9" id="KW-0677">Repeat</keyword>
<dbReference type="NCBIfam" id="TIGR03346">
    <property type="entry name" value="chaperone_ClpB"/>
    <property type="match status" value="1"/>
</dbReference>